<organism evidence="1 2">
    <name type="scientific">Actinokineospora soli</name>
    <dbReference type="NCBI Taxonomy" id="1048753"/>
    <lineage>
        <taxon>Bacteria</taxon>
        <taxon>Bacillati</taxon>
        <taxon>Actinomycetota</taxon>
        <taxon>Actinomycetes</taxon>
        <taxon>Pseudonocardiales</taxon>
        <taxon>Pseudonocardiaceae</taxon>
        <taxon>Actinokineospora</taxon>
    </lineage>
</organism>
<evidence type="ECO:0000313" key="1">
    <source>
        <dbReference type="EMBL" id="MFC7614473.1"/>
    </source>
</evidence>
<dbReference type="Proteomes" id="UP001596512">
    <property type="component" value="Unassembled WGS sequence"/>
</dbReference>
<comment type="caution">
    <text evidence="1">The sequence shown here is derived from an EMBL/GenBank/DDBJ whole genome shotgun (WGS) entry which is preliminary data.</text>
</comment>
<gene>
    <name evidence="1" type="ORF">ACFQV2_14035</name>
</gene>
<proteinExistence type="predicted"/>
<dbReference type="EMBL" id="JBHTEY010000004">
    <property type="protein sequence ID" value="MFC7614473.1"/>
    <property type="molecule type" value="Genomic_DNA"/>
</dbReference>
<name>A0ABW2TNV5_9PSEU</name>
<accession>A0ABW2TNV5</accession>
<keyword evidence="2" id="KW-1185">Reference proteome</keyword>
<reference evidence="2" key="1">
    <citation type="journal article" date="2019" name="Int. J. Syst. Evol. Microbiol.">
        <title>The Global Catalogue of Microorganisms (GCM) 10K type strain sequencing project: providing services to taxonomists for standard genome sequencing and annotation.</title>
        <authorList>
            <consortium name="The Broad Institute Genomics Platform"/>
            <consortium name="The Broad Institute Genome Sequencing Center for Infectious Disease"/>
            <person name="Wu L."/>
            <person name="Ma J."/>
        </authorList>
    </citation>
    <scope>NUCLEOTIDE SEQUENCE [LARGE SCALE GENOMIC DNA]</scope>
    <source>
        <strain evidence="2">JCM 17695</strain>
    </source>
</reference>
<evidence type="ECO:0000313" key="2">
    <source>
        <dbReference type="Proteomes" id="UP001596512"/>
    </source>
</evidence>
<sequence length="52" mass="5886">MIAQQFDRTDLLADNRDAYVASARGRHREFDLDLLVSSPARPWPPRPTSSTS</sequence>
<protein>
    <submittedName>
        <fullName evidence="1">Uncharacterized protein</fullName>
    </submittedName>
</protein>